<dbReference type="AlphaFoldDB" id="D4BRX0"/>
<dbReference type="EMBL" id="ACCG02000016">
    <property type="protein sequence ID" value="EFE88183.1"/>
    <property type="molecule type" value="Genomic_DNA"/>
</dbReference>
<organism evidence="1 2">
    <name type="scientific">Bifidobacterium breve DSM 20213 = JCM 1192</name>
    <dbReference type="NCBI Taxonomy" id="518634"/>
    <lineage>
        <taxon>Bacteria</taxon>
        <taxon>Bacillati</taxon>
        <taxon>Actinomycetota</taxon>
        <taxon>Actinomycetes</taxon>
        <taxon>Bifidobacteriales</taxon>
        <taxon>Bifidobacteriaceae</taxon>
        <taxon>Bifidobacterium</taxon>
    </lineage>
</organism>
<dbReference type="HOGENOM" id="CLU_2092021_0_0_11"/>
<keyword evidence="2" id="KW-1185">Reference proteome</keyword>
<comment type="caution">
    <text evidence="1">The sequence shown here is derived from an EMBL/GenBank/DDBJ whole genome shotgun (WGS) entry which is preliminary data.</text>
</comment>
<gene>
    <name evidence="1" type="ORF">BIFBRE_04861</name>
</gene>
<proteinExistence type="predicted"/>
<evidence type="ECO:0000313" key="1">
    <source>
        <dbReference type="EMBL" id="EFE88183.1"/>
    </source>
</evidence>
<evidence type="ECO:0008006" key="3">
    <source>
        <dbReference type="Google" id="ProtNLM"/>
    </source>
</evidence>
<dbReference type="PATRIC" id="fig|518634.7.peg.1788"/>
<sequence>MRRAVKQYRLADASKAKVDASTYIEDVLFVDGNDNPVNVTGGATATPYVLPAAAENTLGGVKLANVTISGTANASVAAAASTAPTKAEYDALVTAYNDLARRVNALVAGLVAAGSVKTS</sequence>
<accession>D4BRX0</accession>
<protein>
    <recommendedName>
        <fullName evidence="3">Head fiber protein</fullName>
    </recommendedName>
</protein>
<reference evidence="1 2" key="1">
    <citation type="submission" date="2010-02" db="EMBL/GenBank/DDBJ databases">
        <authorList>
            <person name="Weinstock G."/>
            <person name="Sodergren E."/>
            <person name="Clifton S."/>
            <person name="Fulton L."/>
            <person name="Fulton B."/>
            <person name="Courtney L."/>
            <person name="Fronick C."/>
            <person name="Harrison M."/>
            <person name="Strong C."/>
            <person name="Farmer C."/>
            <person name="Delahaunty K."/>
            <person name="Markovic C."/>
            <person name="Hall O."/>
            <person name="Minx P."/>
            <person name="Tomlinson C."/>
            <person name="Mitreva M."/>
            <person name="Nelson J."/>
            <person name="Hou S."/>
            <person name="Wollam A."/>
            <person name="Pepin K.H."/>
            <person name="Johnson M."/>
            <person name="Bhonagiri V."/>
            <person name="Zhang X."/>
            <person name="Suruliraj S."/>
            <person name="Warren W."/>
            <person name="Chinwalla A."/>
            <person name="Mardis E.R."/>
            <person name="Wilson R.K."/>
        </authorList>
    </citation>
    <scope>NUCLEOTIDE SEQUENCE [LARGE SCALE GENOMIC DNA]</scope>
    <source>
        <strain evidence="1 2">DSM 20213</strain>
    </source>
</reference>
<dbReference type="Proteomes" id="UP000003191">
    <property type="component" value="Unassembled WGS sequence"/>
</dbReference>
<evidence type="ECO:0000313" key="2">
    <source>
        <dbReference type="Proteomes" id="UP000003191"/>
    </source>
</evidence>
<name>D4BRX0_BIFBR</name>